<sequence>MKKIYSMLLLIVMLCSLSIVSASENLSTSDNPVVVDNVDMSSKNIGSIPDVTSASNDVVVSENSSVEWKSYENEKDDNVSDNQSNSSSNSTSNGSYKEESVVSNVVTKNVSSSYGTVVNYNIKVLDQFKKPMVGKTVSVTIGKKTVEKITDSDGMVTFTLNCQAGKYVIKYKVDNINGSNSYIVKNKISLTVLNWNLKGDVSKINLIKKNMPNNTWVKKAVAATKKGIPLLKFKGGKGKIVFMTAGVHGNELSSQVAAMKMIKYLSDNPISGTVYIMPFVNVKAIAKKVRYTDKDYNRIASSSGTIPNKIVKLVVKYKCNSYGDFHTTKPGGAPGKDIVMGSKSLKSKSADLTNYIAKKCKVNKRIYSHIGQEYPGALFENVNKKGITSVICEVALPHNTVTTKTVKTSFNMMKYLLKYNSVI</sequence>
<dbReference type="Gene3D" id="2.60.40.10">
    <property type="entry name" value="Immunoglobulins"/>
    <property type="match status" value="1"/>
</dbReference>
<dbReference type="GO" id="GO:0016788">
    <property type="term" value="F:hydrolase activity, acting on ester bonds"/>
    <property type="evidence" value="ECO:0007669"/>
    <property type="project" value="InterPro"/>
</dbReference>
<dbReference type="OrthoDB" id="69383at2157"/>
<protein>
    <submittedName>
        <fullName evidence="7">Succinylglutamate desuccinylase / Aspartoacylase family protein</fullName>
    </submittedName>
</protein>
<proteinExistence type="predicted"/>
<dbReference type="PANTHER" id="PTHR37326:SF1">
    <property type="entry name" value="BLL3975 PROTEIN"/>
    <property type="match status" value="1"/>
</dbReference>
<dbReference type="EMBL" id="FOAK01000004">
    <property type="protein sequence ID" value="SEK71908.1"/>
    <property type="molecule type" value="Genomic_DNA"/>
</dbReference>
<dbReference type="InterPro" id="IPR053138">
    <property type="entry name" value="N-alpha-Ac-DABA_deacetylase"/>
</dbReference>
<evidence type="ECO:0000256" key="1">
    <source>
        <dbReference type="ARBA" id="ARBA00001947"/>
    </source>
</evidence>
<feature type="compositionally biased region" description="Basic and acidic residues" evidence="5">
    <location>
        <begin position="69"/>
        <end position="78"/>
    </location>
</feature>
<dbReference type="InterPro" id="IPR013783">
    <property type="entry name" value="Ig-like_fold"/>
</dbReference>
<organism evidence="7 8">
    <name type="scientific">Methanobrevibacter gottschalkii</name>
    <dbReference type="NCBI Taxonomy" id="190974"/>
    <lineage>
        <taxon>Archaea</taxon>
        <taxon>Methanobacteriati</taxon>
        <taxon>Methanobacteriota</taxon>
        <taxon>Methanomada group</taxon>
        <taxon>Methanobacteria</taxon>
        <taxon>Methanobacteriales</taxon>
        <taxon>Methanobacteriaceae</taxon>
        <taxon>Methanobrevibacter</taxon>
    </lineage>
</organism>
<dbReference type="Proteomes" id="UP000199506">
    <property type="component" value="Unassembled WGS sequence"/>
</dbReference>
<evidence type="ECO:0000256" key="2">
    <source>
        <dbReference type="ARBA" id="ARBA00022723"/>
    </source>
</evidence>
<evidence type="ECO:0000256" key="5">
    <source>
        <dbReference type="SAM" id="MobiDB-lite"/>
    </source>
</evidence>
<dbReference type="GO" id="GO:0046872">
    <property type="term" value="F:metal ion binding"/>
    <property type="evidence" value="ECO:0007669"/>
    <property type="project" value="UniProtKB-KW"/>
</dbReference>
<dbReference type="STRING" id="190974.SAMN05216439_1379"/>
<name>A0A1H7JBC6_9EURY</name>
<keyword evidence="2" id="KW-0479">Metal-binding</keyword>
<evidence type="ECO:0000259" key="6">
    <source>
        <dbReference type="Pfam" id="PF24827"/>
    </source>
</evidence>
<evidence type="ECO:0000256" key="4">
    <source>
        <dbReference type="ARBA" id="ARBA00022833"/>
    </source>
</evidence>
<dbReference type="PANTHER" id="PTHR37326">
    <property type="entry name" value="BLL3975 PROTEIN"/>
    <property type="match status" value="1"/>
</dbReference>
<reference evidence="7 8" key="1">
    <citation type="submission" date="2016-10" db="EMBL/GenBank/DDBJ databases">
        <authorList>
            <person name="de Groot N.N."/>
        </authorList>
    </citation>
    <scope>NUCLEOTIDE SEQUENCE [LARGE SCALE GENOMIC DNA]</scope>
    <source>
        <strain evidence="7 8">DSM 11978</strain>
    </source>
</reference>
<evidence type="ECO:0000313" key="7">
    <source>
        <dbReference type="EMBL" id="SEK71908.1"/>
    </source>
</evidence>
<feature type="domain" description="Succinylglutamate desuccinylase/Aspartoacylase catalytic" evidence="6">
    <location>
        <begin position="238"/>
        <end position="299"/>
    </location>
</feature>
<comment type="cofactor">
    <cofactor evidence="1">
        <name>Zn(2+)</name>
        <dbReference type="ChEBI" id="CHEBI:29105"/>
    </cofactor>
</comment>
<keyword evidence="4" id="KW-0862">Zinc</keyword>
<dbReference type="AlphaFoldDB" id="A0A1H7JBC6"/>
<dbReference type="RefSeq" id="WP_069574779.1">
    <property type="nucleotide sequence ID" value="NZ_FOAK01000004.1"/>
</dbReference>
<evidence type="ECO:0000256" key="3">
    <source>
        <dbReference type="ARBA" id="ARBA00022801"/>
    </source>
</evidence>
<dbReference type="Pfam" id="PF24827">
    <property type="entry name" value="AstE_AspA_cat"/>
    <property type="match status" value="1"/>
</dbReference>
<dbReference type="SUPFAM" id="SSF53187">
    <property type="entry name" value="Zn-dependent exopeptidases"/>
    <property type="match status" value="1"/>
</dbReference>
<dbReference type="InterPro" id="IPR055438">
    <property type="entry name" value="AstE_AspA_cat"/>
</dbReference>
<evidence type="ECO:0000313" key="8">
    <source>
        <dbReference type="Proteomes" id="UP000199506"/>
    </source>
</evidence>
<keyword evidence="3" id="KW-0378">Hydrolase</keyword>
<dbReference type="Gene3D" id="3.40.630.10">
    <property type="entry name" value="Zn peptidases"/>
    <property type="match status" value="1"/>
</dbReference>
<gene>
    <name evidence="7" type="ORF">SAMN05216439_1379</name>
</gene>
<feature type="compositionally biased region" description="Low complexity" evidence="5">
    <location>
        <begin position="80"/>
        <end position="98"/>
    </location>
</feature>
<feature type="region of interest" description="Disordered" evidence="5">
    <location>
        <begin position="66"/>
        <end position="98"/>
    </location>
</feature>
<accession>A0A1H7JBC6</accession>